<sequence length="258" mass="29263">MAHADFLSRNSPVGSQDLQSKTKLINFTELQRGWLSVEQQRDSEISNIISKIQSNELPPEISHTYDVRQGILYRKIERAKSTKWLPVLPHSLIWSLISHVHAEIKHLGYGKTLDKMYELNWFQNMSRNVKKSVDSCVICKSSKDPSGAQQVRLHPIPKPAVPWHTLHLDLTGKLSGKSDRKEYCSVIVDAFTKFVVLKHTTLNCASAINAIKDSIHLFGASERIIANRGRSYDNHDFTQFCESNNMELHLIATGSSRS</sequence>
<dbReference type="InterPro" id="IPR012337">
    <property type="entry name" value="RNaseH-like_sf"/>
</dbReference>
<dbReference type="Gene3D" id="1.10.340.70">
    <property type="match status" value="1"/>
</dbReference>
<evidence type="ECO:0000256" key="1">
    <source>
        <dbReference type="ARBA" id="ARBA00012493"/>
    </source>
</evidence>
<dbReference type="SUPFAM" id="SSF53098">
    <property type="entry name" value="Ribonuclease H-like"/>
    <property type="match status" value="1"/>
</dbReference>
<proteinExistence type="predicted"/>
<dbReference type="InterPro" id="IPR036397">
    <property type="entry name" value="RNaseH_sf"/>
</dbReference>
<dbReference type="GO" id="GO:0003676">
    <property type="term" value="F:nucleic acid binding"/>
    <property type="evidence" value="ECO:0007669"/>
    <property type="project" value="InterPro"/>
</dbReference>
<dbReference type="EMBL" id="CAVLEF010000279">
    <property type="protein sequence ID" value="CAK1554960.1"/>
    <property type="molecule type" value="Genomic_DNA"/>
</dbReference>
<dbReference type="InterPro" id="IPR050951">
    <property type="entry name" value="Retrovirus_Pol_polyprotein"/>
</dbReference>
<dbReference type="PANTHER" id="PTHR37984">
    <property type="entry name" value="PROTEIN CBG26694"/>
    <property type="match status" value="1"/>
</dbReference>
<keyword evidence="4" id="KW-1185">Reference proteome</keyword>
<evidence type="ECO:0000259" key="2">
    <source>
        <dbReference type="PROSITE" id="PS50994"/>
    </source>
</evidence>
<evidence type="ECO:0000313" key="3">
    <source>
        <dbReference type="EMBL" id="CAK1554960.1"/>
    </source>
</evidence>
<dbReference type="PANTHER" id="PTHR37984:SF5">
    <property type="entry name" value="PROTEIN NYNRIN-LIKE"/>
    <property type="match status" value="1"/>
</dbReference>
<dbReference type="PROSITE" id="PS50994">
    <property type="entry name" value="INTEGRASE"/>
    <property type="match status" value="1"/>
</dbReference>
<organism evidence="3 4">
    <name type="scientific">Leptosia nina</name>
    <dbReference type="NCBI Taxonomy" id="320188"/>
    <lineage>
        <taxon>Eukaryota</taxon>
        <taxon>Metazoa</taxon>
        <taxon>Ecdysozoa</taxon>
        <taxon>Arthropoda</taxon>
        <taxon>Hexapoda</taxon>
        <taxon>Insecta</taxon>
        <taxon>Pterygota</taxon>
        <taxon>Neoptera</taxon>
        <taxon>Endopterygota</taxon>
        <taxon>Lepidoptera</taxon>
        <taxon>Glossata</taxon>
        <taxon>Ditrysia</taxon>
        <taxon>Papilionoidea</taxon>
        <taxon>Pieridae</taxon>
        <taxon>Pierinae</taxon>
        <taxon>Leptosia</taxon>
    </lineage>
</organism>
<dbReference type="InterPro" id="IPR001584">
    <property type="entry name" value="Integrase_cat-core"/>
</dbReference>
<dbReference type="Proteomes" id="UP001497472">
    <property type="component" value="Unassembled WGS sequence"/>
</dbReference>
<dbReference type="AlphaFoldDB" id="A0AAV1K1L5"/>
<reference evidence="3 4" key="1">
    <citation type="submission" date="2023-11" db="EMBL/GenBank/DDBJ databases">
        <authorList>
            <person name="Okamura Y."/>
        </authorList>
    </citation>
    <scope>NUCLEOTIDE SEQUENCE [LARGE SCALE GENOMIC DNA]</scope>
</reference>
<dbReference type="FunFam" id="1.10.340.70:FF:000001">
    <property type="entry name" value="Retrovirus-related Pol polyprotein from transposon gypsy-like Protein"/>
    <property type="match status" value="1"/>
</dbReference>
<gene>
    <name evidence="3" type="ORF">LNINA_LOCUS13811</name>
</gene>
<name>A0AAV1K1L5_9NEOP</name>
<dbReference type="GO" id="GO:0015074">
    <property type="term" value="P:DNA integration"/>
    <property type="evidence" value="ECO:0007669"/>
    <property type="project" value="InterPro"/>
</dbReference>
<dbReference type="Pfam" id="PF17921">
    <property type="entry name" value="Integrase_H2C2"/>
    <property type="match status" value="1"/>
</dbReference>
<dbReference type="GO" id="GO:0003964">
    <property type="term" value="F:RNA-directed DNA polymerase activity"/>
    <property type="evidence" value="ECO:0007669"/>
    <property type="project" value="UniProtKB-EC"/>
</dbReference>
<feature type="domain" description="Integrase catalytic" evidence="2">
    <location>
        <begin position="158"/>
        <end position="258"/>
    </location>
</feature>
<dbReference type="EC" id="2.7.7.49" evidence="1"/>
<comment type="caution">
    <text evidence="3">The sequence shown here is derived from an EMBL/GenBank/DDBJ whole genome shotgun (WGS) entry which is preliminary data.</text>
</comment>
<dbReference type="Gene3D" id="3.30.420.10">
    <property type="entry name" value="Ribonuclease H-like superfamily/Ribonuclease H"/>
    <property type="match status" value="1"/>
</dbReference>
<dbReference type="InterPro" id="IPR041588">
    <property type="entry name" value="Integrase_H2C2"/>
</dbReference>
<evidence type="ECO:0000313" key="4">
    <source>
        <dbReference type="Proteomes" id="UP001497472"/>
    </source>
</evidence>
<protein>
    <recommendedName>
        <fullName evidence="1">RNA-directed DNA polymerase</fullName>
        <ecNumber evidence="1">2.7.7.49</ecNumber>
    </recommendedName>
</protein>
<accession>A0AAV1K1L5</accession>